<dbReference type="Pfam" id="PF12833">
    <property type="entry name" value="HTH_18"/>
    <property type="match status" value="1"/>
</dbReference>
<dbReference type="Proteomes" id="UP001324380">
    <property type="component" value="Chromosome"/>
</dbReference>
<dbReference type="InterPro" id="IPR035965">
    <property type="entry name" value="PAS-like_dom_sf"/>
</dbReference>
<dbReference type="Gene3D" id="1.10.10.60">
    <property type="entry name" value="Homeodomain-like"/>
    <property type="match status" value="1"/>
</dbReference>
<dbReference type="Gene3D" id="3.30.450.20">
    <property type="entry name" value="PAS domain"/>
    <property type="match status" value="3"/>
</dbReference>
<dbReference type="CDD" id="cd00130">
    <property type="entry name" value="PAS"/>
    <property type="match status" value="2"/>
</dbReference>
<evidence type="ECO:0000259" key="1">
    <source>
        <dbReference type="PROSITE" id="PS01124"/>
    </source>
</evidence>
<sequence length="496" mass="57751">MLENVNKSLIDWDHLDITDHSLSMLAYWDQNLICRYANQAYLDWFGKGEHEMVNKIKMQDLLGDFFHKYLPFIIGVLEGKVQRFEREIETPSGEIRRAIATFTPDYENEKVKGFFIYVSDVTSKKAEGYLNGFPDPENNISEGEKILDEVVKTLKSCLLTGFPGITPLAKLHFISESKLKRDFKARYNSSIFSYYRTLQMELAEKYLHEKKFNKKQLAIVLNFSNPSNFSACYKKYRDSKKANSLLENINKAIDERYKTFVSQAPYAIAMLDKDMKYMAFSNQWLIDYGCQERELIGTVHKYILPELETKLKEIYKISLTGEVNKCDEEFVEKIDGSKLWIKWDIRPWYNYNNVIGGLLICTEDISALKLKDLENAKMLEILNKTNEIARIGTWKRDFKNNTATWSKITKEILEVPESTEPAPGITYEFYKEGRSRNLVRKAFKNALENGLEFDIEVNLITYKGNLKRVRIIGYPELSDGTHERIAGIFQDISKFT</sequence>
<gene>
    <name evidence="2" type="ORF">SNE25_07085</name>
</gene>
<proteinExistence type="predicted"/>
<dbReference type="EMBL" id="CP139558">
    <property type="protein sequence ID" value="WPU95286.1"/>
    <property type="molecule type" value="Genomic_DNA"/>
</dbReference>
<dbReference type="InterPro" id="IPR000014">
    <property type="entry name" value="PAS"/>
</dbReference>
<dbReference type="RefSeq" id="WP_321564398.1">
    <property type="nucleotide sequence ID" value="NZ_CP139558.1"/>
</dbReference>
<dbReference type="Pfam" id="PF13426">
    <property type="entry name" value="PAS_9"/>
    <property type="match status" value="1"/>
</dbReference>
<dbReference type="Pfam" id="PF08448">
    <property type="entry name" value="PAS_4"/>
    <property type="match status" value="1"/>
</dbReference>
<protein>
    <submittedName>
        <fullName evidence="2">PAS domain S-box protein</fullName>
    </submittedName>
</protein>
<dbReference type="SMART" id="SM00342">
    <property type="entry name" value="HTH_ARAC"/>
    <property type="match status" value="1"/>
</dbReference>
<feature type="domain" description="HTH araC/xylS-type" evidence="1">
    <location>
        <begin position="148"/>
        <end position="236"/>
    </location>
</feature>
<evidence type="ECO:0000313" key="2">
    <source>
        <dbReference type="EMBL" id="WPU95286.1"/>
    </source>
</evidence>
<dbReference type="PROSITE" id="PS01124">
    <property type="entry name" value="HTH_ARAC_FAMILY_2"/>
    <property type="match status" value="1"/>
</dbReference>
<dbReference type="SUPFAM" id="SSF55785">
    <property type="entry name" value="PYP-like sensor domain (PAS domain)"/>
    <property type="match status" value="3"/>
</dbReference>
<name>A0ABZ0TR96_9SPHI</name>
<dbReference type="NCBIfam" id="TIGR00229">
    <property type="entry name" value="sensory_box"/>
    <property type="match status" value="2"/>
</dbReference>
<organism evidence="2 3">
    <name type="scientific">Mucilaginibacter sabulilitoris</name>
    <dbReference type="NCBI Taxonomy" id="1173583"/>
    <lineage>
        <taxon>Bacteria</taxon>
        <taxon>Pseudomonadati</taxon>
        <taxon>Bacteroidota</taxon>
        <taxon>Sphingobacteriia</taxon>
        <taxon>Sphingobacteriales</taxon>
        <taxon>Sphingobacteriaceae</taxon>
        <taxon>Mucilaginibacter</taxon>
    </lineage>
</organism>
<reference evidence="2 3" key="1">
    <citation type="submission" date="2023-11" db="EMBL/GenBank/DDBJ databases">
        <title>Analysis of the Genomes of Mucilaginibacter gossypii cycad 4 and M. sabulilitoris SNA2: microbes with the potential for plant growth promotion.</title>
        <authorList>
            <person name="Hirsch A.M."/>
            <person name="Humm E."/>
            <person name="Rubbi M."/>
            <person name="Del Vecchio G."/>
            <person name="Ha S.M."/>
            <person name="Pellegrini M."/>
            <person name="Gunsalus R.P."/>
        </authorList>
    </citation>
    <scope>NUCLEOTIDE SEQUENCE [LARGE SCALE GENOMIC DNA]</scope>
    <source>
        <strain evidence="2 3">SNA2</strain>
    </source>
</reference>
<dbReference type="InterPro" id="IPR018060">
    <property type="entry name" value="HTH_AraC"/>
</dbReference>
<keyword evidence="3" id="KW-1185">Reference proteome</keyword>
<dbReference type="InterPro" id="IPR001610">
    <property type="entry name" value="PAC"/>
</dbReference>
<accession>A0ABZ0TR96</accession>
<dbReference type="InterPro" id="IPR013656">
    <property type="entry name" value="PAS_4"/>
</dbReference>
<evidence type="ECO:0000313" key="3">
    <source>
        <dbReference type="Proteomes" id="UP001324380"/>
    </source>
</evidence>
<dbReference type="SMART" id="SM00086">
    <property type="entry name" value="PAC"/>
    <property type="match status" value="2"/>
</dbReference>